<name>A0AA44WQD2_VERDA</name>
<evidence type="ECO:0000313" key="2">
    <source>
        <dbReference type="Proteomes" id="UP000236305"/>
    </source>
</evidence>
<gene>
    <name evidence="1" type="ORF">BJF96_g1662</name>
</gene>
<evidence type="ECO:0000313" key="1">
    <source>
        <dbReference type="EMBL" id="PNH35210.1"/>
    </source>
</evidence>
<proteinExistence type="predicted"/>
<dbReference type="AlphaFoldDB" id="A0AA44WQD2"/>
<dbReference type="EMBL" id="MPSH01000004">
    <property type="protein sequence ID" value="PNH35210.1"/>
    <property type="molecule type" value="Genomic_DNA"/>
</dbReference>
<accession>A0AA44WQD2</accession>
<reference evidence="1 2" key="1">
    <citation type="submission" date="2017-12" db="EMBL/GenBank/DDBJ databases">
        <title>Comparative genomics yields insights into virulence evolution of Verticillium dahliae.</title>
        <authorList>
            <person name="Fan R."/>
            <person name="Armitage A.D."/>
            <person name="Cascant-Lopez E."/>
            <person name="Sobczyk M."/>
            <person name="Cockerton H.M."/>
            <person name="Harrison R.J."/>
        </authorList>
    </citation>
    <scope>NUCLEOTIDE SEQUENCE [LARGE SCALE GENOMIC DNA]</scope>
    <source>
        <strain evidence="1 2">12008</strain>
    </source>
</reference>
<sequence length="40" mass="4323">MGNGQEKASRAAAITSFERSGTSVAWVSSFFLLVLRQTFA</sequence>
<organism evidence="1 2">
    <name type="scientific">Verticillium dahliae</name>
    <name type="common">Verticillium wilt</name>
    <dbReference type="NCBI Taxonomy" id="27337"/>
    <lineage>
        <taxon>Eukaryota</taxon>
        <taxon>Fungi</taxon>
        <taxon>Dikarya</taxon>
        <taxon>Ascomycota</taxon>
        <taxon>Pezizomycotina</taxon>
        <taxon>Sordariomycetes</taxon>
        <taxon>Hypocreomycetidae</taxon>
        <taxon>Glomerellales</taxon>
        <taxon>Plectosphaerellaceae</taxon>
        <taxon>Verticillium</taxon>
    </lineage>
</organism>
<protein>
    <submittedName>
        <fullName evidence="1">Uncharacterized protein</fullName>
    </submittedName>
</protein>
<dbReference type="Proteomes" id="UP000236305">
    <property type="component" value="Unassembled WGS sequence"/>
</dbReference>
<comment type="caution">
    <text evidence="1">The sequence shown here is derived from an EMBL/GenBank/DDBJ whole genome shotgun (WGS) entry which is preliminary data.</text>
</comment>